<keyword evidence="3 7" id="KW-0812">Transmembrane</keyword>
<dbReference type="eggNOG" id="KOG4536">
    <property type="taxonomic scope" value="Eukaryota"/>
</dbReference>
<comment type="subcellular location">
    <subcellularLocation>
        <location evidence="1">Membrane</location>
        <topology evidence="1">Multi-pass membrane protein</topology>
    </subcellularLocation>
</comment>
<evidence type="ECO:0000313" key="8">
    <source>
        <dbReference type="EMBL" id="EGV97314.1"/>
    </source>
</evidence>
<keyword evidence="4 7" id="KW-1133">Transmembrane helix</keyword>
<dbReference type="GO" id="GO:0004930">
    <property type="term" value="F:G protein-coupled receptor activity"/>
    <property type="evidence" value="ECO:0007669"/>
    <property type="project" value="TreeGrafter"/>
</dbReference>
<dbReference type="PANTHER" id="PTHR15876">
    <property type="entry name" value="TRANSMEMBRANE PROTEIN ADIPOCYTE-ASSOCIATED 1"/>
    <property type="match status" value="1"/>
</dbReference>
<evidence type="ECO:0000313" key="9">
    <source>
        <dbReference type="Proteomes" id="UP000001075"/>
    </source>
</evidence>
<feature type="transmembrane region" description="Helical" evidence="7">
    <location>
        <begin position="50"/>
        <end position="72"/>
    </location>
</feature>
<reference evidence="9" key="1">
    <citation type="journal article" date="2011" name="Nat. Biotechnol.">
        <title>The genomic sequence of the Chinese hamster ovary (CHO)-K1 cell line.</title>
        <authorList>
            <person name="Xu X."/>
            <person name="Nagarajan H."/>
            <person name="Lewis N.E."/>
            <person name="Pan S."/>
            <person name="Cai Z."/>
            <person name="Liu X."/>
            <person name="Chen W."/>
            <person name="Xie M."/>
            <person name="Wang W."/>
            <person name="Hammond S."/>
            <person name="Andersen M.R."/>
            <person name="Neff N."/>
            <person name="Passarelli B."/>
            <person name="Koh W."/>
            <person name="Fan H.C."/>
            <person name="Wang J."/>
            <person name="Gui Y."/>
            <person name="Lee K.H."/>
            <person name="Betenbaugh M.J."/>
            <person name="Quake S.R."/>
            <person name="Famili I."/>
            <person name="Palsson B.O."/>
            <person name="Wang J."/>
        </authorList>
    </citation>
    <scope>NUCLEOTIDE SEQUENCE [LARGE SCALE GENOMIC DNA]</scope>
    <source>
        <strain evidence="9">CHO K1 cell line</strain>
    </source>
</reference>
<dbReference type="InParanoid" id="G3H7W1"/>
<feature type="transmembrane region" description="Helical" evidence="7">
    <location>
        <begin position="92"/>
        <end position="111"/>
    </location>
</feature>
<evidence type="ECO:0000256" key="4">
    <source>
        <dbReference type="ARBA" id="ARBA00022989"/>
    </source>
</evidence>
<dbReference type="Pfam" id="PF10160">
    <property type="entry name" value="Tmemb_40"/>
    <property type="match status" value="1"/>
</dbReference>
<protein>
    <recommendedName>
        <fullName evidence="6">Integral membrane protein GPR175</fullName>
    </recommendedName>
</protein>
<sequence>MTVSASDAATIADKILWEITRFFLLAIELSVIILGLAFGHLESKSSIKRVLAITTVLSLAYSVTQGTLEILYPDSHLSAEDFNIYGHGGRQFWLVSSCFFFLVRSGVLPGGR</sequence>
<dbReference type="STRING" id="10029.G3H7W1"/>
<evidence type="ECO:0000256" key="6">
    <source>
        <dbReference type="ARBA" id="ARBA00029849"/>
    </source>
</evidence>
<evidence type="ECO:0000256" key="2">
    <source>
        <dbReference type="ARBA" id="ARBA00010125"/>
    </source>
</evidence>
<dbReference type="Proteomes" id="UP000001075">
    <property type="component" value="Unassembled WGS sequence"/>
</dbReference>
<dbReference type="PANTHER" id="PTHR15876:SF8">
    <property type="entry name" value="TRANSMEMBRANE PROTEIN ADIPOCYTE-ASSOCIATED 1"/>
    <property type="match status" value="1"/>
</dbReference>
<dbReference type="PaxDb" id="10029-XP_007622743.1"/>
<dbReference type="AlphaFoldDB" id="G3H7W1"/>
<dbReference type="GO" id="GO:0005886">
    <property type="term" value="C:plasma membrane"/>
    <property type="evidence" value="ECO:0007669"/>
    <property type="project" value="TreeGrafter"/>
</dbReference>
<gene>
    <name evidence="8" type="ORF">I79_006455</name>
</gene>
<accession>G3H7W1</accession>
<feature type="transmembrane region" description="Helical" evidence="7">
    <location>
        <begin position="19"/>
        <end position="38"/>
    </location>
</feature>
<dbReference type="InterPro" id="IPR018781">
    <property type="entry name" value="TPRA1/CAND2/CAND8"/>
</dbReference>
<name>G3H7W1_CRIGR</name>
<evidence type="ECO:0000256" key="3">
    <source>
        <dbReference type="ARBA" id="ARBA00022692"/>
    </source>
</evidence>
<evidence type="ECO:0000256" key="5">
    <source>
        <dbReference type="ARBA" id="ARBA00023136"/>
    </source>
</evidence>
<evidence type="ECO:0000256" key="7">
    <source>
        <dbReference type="SAM" id="Phobius"/>
    </source>
</evidence>
<comment type="similarity">
    <text evidence="2">Belongs to the UPF0359 family.</text>
</comment>
<organism evidence="8 9">
    <name type="scientific">Cricetulus griseus</name>
    <name type="common">Chinese hamster</name>
    <name type="synonym">Cricetulus barabensis griseus</name>
    <dbReference type="NCBI Taxonomy" id="10029"/>
    <lineage>
        <taxon>Eukaryota</taxon>
        <taxon>Metazoa</taxon>
        <taxon>Chordata</taxon>
        <taxon>Craniata</taxon>
        <taxon>Vertebrata</taxon>
        <taxon>Euteleostomi</taxon>
        <taxon>Mammalia</taxon>
        <taxon>Eutheria</taxon>
        <taxon>Euarchontoglires</taxon>
        <taxon>Glires</taxon>
        <taxon>Rodentia</taxon>
        <taxon>Myomorpha</taxon>
        <taxon>Muroidea</taxon>
        <taxon>Cricetidae</taxon>
        <taxon>Cricetinae</taxon>
        <taxon>Cricetulus</taxon>
    </lineage>
</organism>
<dbReference type="EMBL" id="JH000203">
    <property type="protein sequence ID" value="EGV97314.1"/>
    <property type="molecule type" value="Genomic_DNA"/>
</dbReference>
<proteinExistence type="inferred from homology"/>
<evidence type="ECO:0000256" key="1">
    <source>
        <dbReference type="ARBA" id="ARBA00004141"/>
    </source>
</evidence>
<keyword evidence="5 7" id="KW-0472">Membrane</keyword>